<protein>
    <submittedName>
        <fullName evidence="6">Transcriptional regulator LysR</fullName>
    </submittedName>
</protein>
<dbReference type="OrthoDB" id="9812435at2"/>
<dbReference type="Proteomes" id="UP000019760">
    <property type="component" value="Unassembled WGS sequence"/>
</dbReference>
<dbReference type="InterPro" id="IPR036388">
    <property type="entry name" value="WH-like_DNA-bd_sf"/>
</dbReference>
<dbReference type="GO" id="GO:0003700">
    <property type="term" value="F:DNA-binding transcription factor activity"/>
    <property type="evidence" value="ECO:0007669"/>
    <property type="project" value="InterPro"/>
</dbReference>
<gene>
    <name evidence="6" type="ORF">Amme_177_002</name>
</gene>
<name>A0A023D8R3_ACIMT</name>
<dbReference type="PANTHER" id="PTHR30537">
    <property type="entry name" value="HTH-TYPE TRANSCRIPTIONAL REGULATOR"/>
    <property type="match status" value="1"/>
</dbReference>
<proteinExistence type="inferred from homology"/>
<dbReference type="InterPro" id="IPR005119">
    <property type="entry name" value="LysR_subst-bd"/>
</dbReference>
<reference evidence="6 7" key="2">
    <citation type="journal article" date="2014" name="FEMS Microbiol. Lett.">
        <title>Draft genomic DNA sequence of the facultatively methylotrophic bacterium Acidomonas methanolica type strain MB58.</title>
        <authorList>
            <person name="Higashiura N."/>
            <person name="Hadano H."/>
            <person name="Hirakawa H."/>
            <person name="Matsutani M."/>
            <person name="Takabe S."/>
            <person name="Matsushita K."/>
            <person name="Azuma Y."/>
        </authorList>
    </citation>
    <scope>NUCLEOTIDE SEQUENCE [LARGE SCALE GENOMIC DNA]</scope>
    <source>
        <strain evidence="6 7">MB58</strain>
    </source>
</reference>
<organism evidence="6 7">
    <name type="scientific">Acidomonas methanolica NBRC 104435</name>
    <dbReference type="NCBI Taxonomy" id="1231351"/>
    <lineage>
        <taxon>Bacteria</taxon>
        <taxon>Pseudomonadati</taxon>
        <taxon>Pseudomonadota</taxon>
        <taxon>Alphaproteobacteria</taxon>
        <taxon>Acetobacterales</taxon>
        <taxon>Acetobacteraceae</taxon>
        <taxon>Acidomonas</taxon>
    </lineage>
</organism>
<evidence type="ECO:0000256" key="2">
    <source>
        <dbReference type="ARBA" id="ARBA00023015"/>
    </source>
</evidence>
<dbReference type="InterPro" id="IPR058163">
    <property type="entry name" value="LysR-type_TF_proteobact-type"/>
</dbReference>
<evidence type="ECO:0000313" key="7">
    <source>
        <dbReference type="Proteomes" id="UP000019760"/>
    </source>
</evidence>
<dbReference type="CDD" id="cd08474">
    <property type="entry name" value="PBP2_CrgA_like_5"/>
    <property type="match status" value="1"/>
</dbReference>
<evidence type="ECO:0000259" key="5">
    <source>
        <dbReference type="PROSITE" id="PS50931"/>
    </source>
</evidence>
<dbReference type="Pfam" id="PF03466">
    <property type="entry name" value="LysR_substrate"/>
    <property type="match status" value="1"/>
</dbReference>
<keyword evidence="4" id="KW-0804">Transcription</keyword>
<dbReference type="EMBL" id="BAND01000168">
    <property type="protein sequence ID" value="GAJ30567.1"/>
    <property type="molecule type" value="Genomic_DNA"/>
</dbReference>
<comment type="similarity">
    <text evidence="1">Belongs to the LysR transcriptional regulatory family.</text>
</comment>
<dbReference type="SUPFAM" id="SSF46785">
    <property type="entry name" value="Winged helix' DNA-binding domain"/>
    <property type="match status" value="1"/>
</dbReference>
<keyword evidence="2" id="KW-0805">Transcription regulation</keyword>
<evidence type="ECO:0000313" key="6">
    <source>
        <dbReference type="EMBL" id="GAJ30567.1"/>
    </source>
</evidence>
<dbReference type="Gene3D" id="3.40.190.290">
    <property type="match status" value="1"/>
</dbReference>
<dbReference type="SUPFAM" id="SSF53850">
    <property type="entry name" value="Periplasmic binding protein-like II"/>
    <property type="match status" value="1"/>
</dbReference>
<dbReference type="FunFam" id="1.10.10.10:FF:000001">
    <property type="entry name" value="LysR family transcriptional regulator"/>
    <property type="match status" value="1"/>
</dbReference>
<keyword evidence="7" id="KW-1185">Reference proteome</keyword>
<dbReference type="InterPro" id="IPR000847">
    <property type="entry name" value="LysR_HTH_N"/>
</dbReference>
<feature type="domain" description="HTH lysR-type" evidence="5">
    <location>
        <begin position="4"/>
        <end position="61"/>
    </location>
</feature>
<comment type="caution">
    <text evidence="6">The sequence shown here is derived from an EMBL/GenBank/DDBJ whole genome shotgun (WGS) entry which is preliminary data.</text>
</comment>
<dbReference type="GO" id="GO:0006351">
    <property type="term" value="P:DNA-templated transcription"/>
    <property type="evidence" value="ECO:0007669"/>
    <property type="project" value="TreeGrafter"/>
</dbReference>
<dbReference type="PROSITE" id="PS50931">
    <property type="entry name" value="HTH_LYSR"/>
    <property type="match status" value="1"/>
</dbReference>
<evidence type="ECO:0000256" key="1">
    <source>
        <dbReference type="ARBA" id="ARBA00009437"/>
    </source>
</evidence>
<evidence type="ECO:0000256" key="4">
    <source>
        <dbReference type="ARBA" id="ARBA00023163"/>
    </source>
</evidence>
<dbReference type="PANTHER" id="PTHR30537:SF1">
    <property type="entry name" value="HTH-TYPE TRANSCRIPTIONAL REGULATOR PGRR"/>
    <property type="match status" value="1"/>
</dbReference>
<reference evidence="7" key="1">
    <citation type="journal article" date="2014" name="FEMS Microbiol. Lett.">
        <title>Draft Genomic DNA Sequence of the Facultatively Methylotrophic Bacterium Acidomonas methanolica type strain MB58.</title>
        <authorList>
            <person name="Higashiura N."/>
            <person name="Hadano H."/>
            <person name="Hirakawa H."/>
            <person name="Matsutani M."/>
            <person name="Takabe S."/>
            <person name="Matsushita K."/>
            <person name="Azuma Y."/>
        </authorList>
    </citation>
    <scope>NUCLEOTIDE SEQUENCE [LARGE SCALE GENOMIC DNA]</scope>
    <source>
        <strain evidence="7">MB58</strain>
    </source>
</reference>
<dbReference type="RefSeq" id="WP_042061845.1">
    <property type="nucleotide sequence ID" value="NZ_BAND01000168.1"/>
</dbReference>
<dbReference type="AlphaFoldDB" id="A0A023D8R3"/>
<dbReference type="Gene3D" id="1.10.10.10">
    <property type="entry name" value="Winged helix-like DNA-binding domain superfamily/Winged helix DNA-binding domain"/>
    <property type="match status" value="1"/>
</dbReference>
<evidence type="ECO:0000256" key="3">
    <source>
        <dbReference type="ARBA" id="ARBA00023125"/>
    </source>
</evidence>
<dbReference type="FunFam" id="3.40.190.290:FF:000012">
    <property type="entry name" value="Transcriptional regulator, LysR family"/>
    <property type="match status" value="1"/>
</dbReference>
<dbReference type="Pfam" id="PF00126">
    <property type="entry name" value="HTH_1"/>
    <property type="match status" value="1"/>
</dbReference>
<dbReference type="GO" id="GO:0043565">
    <property type="term" value="F:sequence-specific DNA binding"/>
    <property type="evidence" value="ECO:0007669"/>
    <property type="project" value="TreeGrafter"/>
</dbReference>
<dbReference type="InterPro" id="IPR036390">
    <property type="entry name" value="WH_DNA-bd_sf"/>
</dbReference>
<dbReference type="PRINTS" id="PR00039">
    <property type="entry name" value="HTHLYSR"/>
</dbReference>
<accession>A0A023D8R3</accession>
<sequence>MLRENTNDLLAFMAVARERSFTRAAAKLGVSRSALSHTIRNLEERLGLRLLARTTRSVGLTEAGARLLDTIAPRFDEIEAELVAMSSLRTRPAGSIRITATEHPTYTILWPRVSELLRQYPDIKIEIVVDYGLRDIVAERFDAGVRVGESIARDMIVVPISPALRSAVVCSPAYVARHGVPATPQDLTTHACINMRLPTHDTIFEWEFEKQGRSLNMRVDGPAVVNTLALRLNAALDGVGLAYMPEDYAMPHIEAGRLVRVLEDWCDPYPGYHLFYPSRRQMTPAFALLVEALRYRA</sequence>
<keyword evidence="3" id="KW-0238">DNA-binding</keyword>